<dbReference type="PROSITE" id="PS51278">
    <property type="entry name" value="GATASE_TYPE_2"/>
    <property type="match status" value="1"/>
</dbReference>
<accession>A0A6J4Q8N3</accession>
<dbReference type="Gene3D" id="3.40.50.620">
    <property type="entry name" value="HUPs"/>
    <property type="match status" value="1"/>
</dbReference>
<proteinExistence type="inferred from homology"/>
<dbReference type="SUPFAM" id="SSF56235">
    <property type="entry name" value="N-terminal nucleophile aminohydrolases (Ntn hydrolases)"/>
    <property type="match status" value="1"/>
</dbReference>
<dbReference type="SUPFAM" id="SSF52402">
    <property type="entry name" value="Adenine nucleotide alpha hydrolases-like"/>
    <property type="match status" value="1"/>
</dbReference>
<evidence type="ECO:0000256" key="5">
    <source>
        <dbReference type="ARBA" id="ARBA00022741"/>
    </source>
</evidence>
<keyword evidence="3 15" id="KW-0436">Ligase</keyword>
<dbReference type="PIRSF" id="PIRSF001589">
    <property type="entry name" value="Asn_synthetase_glu-h"/>
    <property type="match status" value="1"/>
</dbReference>
<dbReference type="CDD" id="cd00712">
    <property type="entry name" value="AsnB"/>
    <property type="match status" value="1"/>
</dbReference>
<keyword evidence="7 11" id="KW-0061">Asparagine biosynthesis</keyword>
<feature type="domain" description="Glutamine amidotransferase type-2" evidence="14">
    <location>
        <begin position="2"/>
        <end position="180"/>
    </location>
</feature>
<gene>
    <name evidence="15" type="ORF">AVDCRST_MAG80-750</name>
</gene>
<dbReference type="InterPro" id="IPR017932">
    <property type="entry name" value="GATase_2_dom"/>
</dbReference>
<comment type="pathway">
    <text evidence="9">Amino-acid biosynthesis.</text>
</comment>
<evidence type="ECO:0000313" key="15">
    <source>
        <dbReference type="EMBL" id="CAA9433650.1"/>
    </source>
</evidence>
<dbReference type="Pfam" id="PF13537">
    <property type="entry name" value="GATase_7"/>
    <property type="match status" value="1"/>
</dbReference>
<evidence type="ECO:0000256" key="13">
    <source>
        <dbReference type="PIRSR" id="PIRSR001589-3"/>
    </source>
</evidence>
<comment type="similarity">
    <text evidence="1">Belongs to the asparagine synthetase family.</text>
</comment>
<evidence type="ECO:0000259" key="14">
    <source>
        <dbReference type="PROSITE" id="PS51278"/>
    </source>
</evidence>
<dbReference type="PANTHER" id="PTHR11772:SF2">
    <property type="entry name" value="ASPARAGINE SYNTHETASE [GLUTAMINE-HYDROLYZING]"/>
    <property type="match status" value="1"/>
</dbReference>
<evidence type="ECO:0000256" key="4">
    <source>
        <dbReference type="ARBA" id="ARBA00022605"/>
    </source>
</evidence>
<dbReference type="GO" id="GO:0006529">
    <property type="term" value="P:asparagine biosynthetic process"/>
    <property type="evidence" value="ECO:0007669"/>
    <property type="project" value="UniProtKB-KW"/>
</dbReference>
<evidence type="ECO:0000256" key="6">
    <source>
        <dbReference type="ARBA" id="ARBA00022840"/>
    </source>
</evidence>
<dbReference type="EMBL" id="CADCVC010000063">
    <property type="protein sequence ID" value="CAA9433650.1"/>
    <property type="molecule type" value="Genomic_DNA"/>
</dbReference>
<dbReference type="PANTHER" id="PTHR11772">
    <property type="entry name" value="ASPARAGINE SYNTHETASE"/>
    <property type="match status" value="1"/>
</dbReference>
<dbReference type="InterPro" id="IPR014729">
    <property type="entry name" value="Rossmann-like_a/b/a_fold"/>
</dbReference>
<dbReference type="GO" id="GO:0005829">
    <property type="term" value="C:cytosol"/>
    <property type="evidence" value="ECO:0007669"/>
    <property type="project" value="TreeGrafter"/>
</dbReference>
<name>A0A6J4Q8N3_9ACTN</name>
<dbReference type="EC" id="6.3.5.4" evidence="2"/>
<dbReference type="InterPro" id="IPR029055">
    <property type="entry name" value="Ntn_hydrolases_N"/>
</dbReference>
<keyword evidence="6 12" id="KW-0067">ATP-binding</keyword>
<evidence type="ECO:0000256" key="11">
    <source>
        <dbReference type="PIRSR" id="PIRSR001589-1"/>
    </source>
</evidence>
<feature type="site" description="Important for beta-aspartyl-AMP intermediate formation" evidence="13">
    <location>
        <position position="342"/>
    </location>
</feature>
<dbReference type="AlphaFoldDB" id="A0A6J4Q8N3"/>
<evidence type="ECO:0000256" key="1">
    <source>
        <dbReference type="ARBA" id="ARBA00005752"/>
    </source>
</evidence>
<dbReference type="NCBIfam" id="NF006949">
    <property type="entry name" value="PRK09431.1"/>
    <property type="match status" value="1"/>
</dbReference>
<dbReference type="Gene3D" id="3.60.20.10">
    <property type="entry name" value="Glutamine Phosphoribosylpyrophosphate, subunit 1, domain 1"/>
    <property type="match status" value="1"/>
</dbReference>
<dbReference type="GO" id="GO:0005524">
    <property type="term" value="F:ATP binding"/>
    <property type="evidence" value="ECO:0007669"/>
    <property type="project" value="UniProtKB-KW"/>
</dbReference>
<dbReference type="NCBIfam" id="TIGR01536">
    <property type="entry name" value="asn_synth_AEB"/>
    <property type="match status" value="1"/>
</dbReference>
<evidence type="ECO:0000256" key="2">
    <source>
        <dbReference type="ARBA" id="ARBA00012737"/>
    </source>
</evidence>
<dbReference type="Pfam" id="PF00733">
    <property type="entry name" value="Asn_synthase"/>
    <property type="match status" value="2"/>
</dbReference>
<feature type="binding site" evidence="12">
    <location>
        <position position="267"/>
    </location>
    <ligand>
        <name>ATP</name>
        <dbReference type="ChEBI" id="CHEBI:30616"/>
    </ligand>
</feature>
<dbReference type="InterPro" id="IPR006426">
    <property type="entry name" value="Asn_synth_AEB"/>
</dbReference>
<sequence length="511" mass="57425">MCGIAGEYGGGIEPDTAARMLKRLVHRGPDGEGSIEVAGNWLGHRRLSIVDVDGGKQPLETESKDLFFVGNGEIYNHEEIREEFPGNGFLTESDNEVALRLFDEKGPDAFSEMHGMYAFIIAGEDGRFVAARDPVGIKPLFWARHNGHVRFASELWTYDKDWQPYVEAFPPGHYWTPEDGLVRFASAVPHDKEDLEHFEGPSEPGAPIPDEILEKVRDKLIATVEGQMMGDVPVGVFLSGGLDSNLVAAIAARWYRERGERLKTFAVGLEDSPDLEAARAVAEYLDTEHYEKVYTAEDALEVLPEVVRVIENFDPSLVRSAVPNYILAEFTAQHVKVVLTGEGADEIFAGYDYLAEFDTEEDLHAELVRIIEGLHNLNLQRGDRVTMAHSLEARVPFLEREMIELGLALPAGWKLAGEDQPEKRLLRQAFDGWLPEEFIWRKKAQFGDGSGAVTVLQEKMEESVTEEEFERERYEVEPPLRTREEVAYYRIFNEKLGGVKPKDTVGRFATA</sequence>
<protein>
    <recommendedName>
        <fullName evidence="2">asparagine synthase (glutamine-hydrolyzing)</fullName>
        <ecNumber evidence="2">6.3.5.4</ecNumber>
    </recommendedName>
</protein>
<comment type="catalytic activity">
    <reaction evidence="10">
        <text>L-aspartate + L-glutamine + ATP + H2O = L-asparagine + L-glutamate + AMP + diphosphate + H(+)</text>
        <dbReference type="Rhea" id="RHEA:12228"/>
        <dbReference type="ChEBI" id="CHEBI:15377"/>
        <dbReference type="ChEBI" id="CHEBI:15378"/>
        <dbReference type="ChEBI" id="CHEBI:29985"/>
        <dbReference type="ChEBI" id="CHEBI:29991"/>
        <dbReference type="ChEBI" id="CHEBI:30616"/>
        <dbReference type="ChEBI" id="CHEBI:33019"/>
        <dbReference type="ChEBI" id="CHEBI:58048"/>
        <dbReference type="ChEBI" id="CHEBI:58359"/>
        <dbReference type="ChEBI" id="CHEBI:456215"/>
        <dbReference type="EC" id="6.3.5.4"/>
    </reaction>
</comment>
<feature type="active site" description="For GATase activity" evidence="11">
    <location>
        <position position="2"/>
    </location>
</feature>
<dbReference type="InterPro" id="IPR001962">
    <property type="entry name" value="Asn_synthase"/>
</dbReference>
<evidence type="ECO:0000256" key="9">
    <source>
        <dbReference type="ARBA" id="ARBA00029440"/>
    </source>
</evidence>
<reference evidence="15" key="1">
    <citation type="submission" date="2020-02" db="EMBL/GenBank/DDBJ databases">
        <authorList>
            <person name="Meier V. D."/>
        </authorList>
    </citation>
    <scope>NUCLEOTIDE SEQUENCE</scope>
    <source>
        <strain evidence="15">AVDCRST_MAG80</strain>
    </source>
</reference>
<evidence type="ECO:0000256" key="10">
    <source>
        <dbReference type="ARBA" id="ARBA00048741"/>
    </source>
</evidence>
<dbReference type="InterPro" id="IPR050795">
    <property type="entry name" value="Asn_Synthetase"/>
</dbReference>
<organism evidence="15">
    <name type="scientific">uncultured Rubrobacteraceae bacterium</name>
    <dbReference type="NCBI Taxonomy" id="349277"/>
    <lineage>
        <taxon>Bacteria</taxon>
        <taxon>Bacillati</taxon>
        <taxon>Actinomycetota</taxon>
        <taxon>Rubrobacteria</taxon>
        <taxon>Rubrobacterales</taxon>
        <taxon>Rubrobacteraceae</taxon>
        <taxon>environmental samples</taxon>
    </lineage>
</organism>
<feature type="binding site" evidence="12">
    <location>
        <position position="94"/>
    </location>
    <ligand>
        <name>L-glutamine</name>
        <dbReference type="ChEBI" id="CHEBI:58359"/>
    </ligand>
</feature>
<evidence type="ECO:0000256" key="8">
    <source>
        <dbReference type="ARBA" id="ARBA00022962"/>
    </source>
</evidence>
<evidence type="ECO:0000256" key="12">
    <source>
        <dbReference type="PIRSR" id="PIRSR001589-2"/>
    </source>
</evidence>
<keyword evidence="8 11" id="KW-0315">Glutamine amidotransferase</keyword>
<keyword evidence="4 11" id="KW-0028">Amino-acid biosynthesis</keyword>
<evidence type="ECO:0000256" key="7">
    <source>
        <dbReference type="ARBA" id="ARBA00022888"/>
    </source>
</evidence>
<evidence type="ECO:0000256" key="3">
    <source>
        <dbReference type="ARBA" id="ARBA00022598"/>
    </source>
</evidence>
<keyword evidence="5 12" id="KW-0547">Nucleotide-binding</keyword>
<dbReference type="GO" id="GO:0004066">
    <property type="term" value="F:asparagine synthase (glutamine-hydrolyzing) activity"/>
    <property type="evidence" value="ECO:0007669"/>
    <property type="project" value="UniProtKB-EC"/>
</dbReference>
<dbReference type="CDD" id="cd01991">
    <property type="entry name" value="Asn_synthase_B_C"/>
    <property type="match status" value="1"/>
</dbReference>
<dbReference type="InterPro" id="IPR033738">
    <property type="entry name" value="AsnB_N"/>
</dbReference>